<keyword evidence="1" id="KW-1133">Transmembrane helix</keyword>
<proteinExistence type="predicted"/>
<dbReference type="Pfam" id="PF20151">
    <property type="entry name" value="DUF6533"/>
    <property type="match status" value="1"/>
</dbReference>
<sequence length="229" mass="26011">MTTVGYNVVVLADLAQDRGLHATAALAWLVYDYMLSFENEVDLIWSSEDTVPKLLYFVSRYFGLIVQCISLFTLVFCVEFSLMLRIYALYARSRLILLILSIAFVVETLCVILISSIGYNEFAHAIVPYPSDWPIEGCYYPPTPSWFHGTWLPLASFESTSVTTLHSGLIFMDGVGQRAALLFVLMAVKVYLYRPLGELPILQRVLRDGTIYYFVILGKYCKAVYLEAF</sequence>
<dbReference type="Proteomes" id="UP000298390">
    <property type="component" value="Unassembled WGS sequence"/>
</dbReference>
<comment type="caution">
    <text evidence="3">The sequence shown here is derived from an EMBL/GenBank/DDBJ whole genome shotgun (WGS) entry which is preliminary data.</text>
</comment>
<keyword evidence="1" id="KW-0472">Membrane</keyword>
<feature type="domain" description="DUF6533" evidence="2">
    <location>
        <begin position="23"/>
        <end position="65"/>
    </location>
</feature>
<protein>
    <recommendedName>
        <fullName evidence="2">DUF6533 domain-containing protein</fullName>
    </recommendedName>
</protein>
<evidence type="ECO:0000259" key="2">
    <source>
        <dbReference type="Pfam" id="PF20151"/>
    </source>
</evidence>
<name>A0A4Y9YU22_9APHY</name>
<dbReference type="AlphaFoldDB" id="A0A4Y9YU22"/>
<feature type="transmembrane region" description="Helical" evidence="1">
    <location>
        <begin position="95"/>
        <end position="119"/>
    </location>
</feature>
<evidence type="ECO:0000313" key="3">
    <source>
        <dbReference type="EMBL" id="TFY64569.1"/>
    </source>
</evidence>
<organism evidence="3 4">
    <name type="scientific">Rhodofomes roseus</name>
    <dbReference type="NCBI Taxonomy" id="34475"/>
    <lineage>
        <taxon>Eukaryota</taxon>
        <taxon>Fungi</taxon>
        <taxon>Dikarya</taxon>
        <taxon>Basidiomycota</taxon>
        <taxon>Agaricomycotina</taxon>
        <taxon>Agaricomycetes</taxon>
        <taxon>Polyporales</taxon>
        <taxon>Rhodofomes</taxon>
    </lineage>
</organism>
<evidence type="ECO:0000256" key="1">
    <source>
        <dbReference type="SAM" id="Phobius"/>
    </source>
</evidence>
<feature type="transmembrane region" description="Helical" evidence="1">
    <location>
        <begin position="61"/>
        <end position="83"/>
    </location>
</feature>
<keyword evidence="1" id="KW-0812">Transmembrane</keyword>
<accession>A0A4Y9YU22</accession>
<dbReference type="InterPro" id="IPR045340">
    <property type="entry name" value="DUF6533"/>
</dbReference>
<reference evidence="3 4" key="1">
    <citation type="submission" date="2019-01" db="EMBL/GenBank/DDBJ databases">
        <title>Genome sequencing of the rare red list fungi Fomitopsis rosea.</title>
        <authorList>
            <person name="Buettner E."/>
            <person name="Kellner H."/>
        </authorList>
    </citation>
    <scope>NUCLEOTIDE SEQUENCE [LARGE SCALE GENOMIC DNA]</scope>
    <source>
        <strain evidence="3 4">DSM 105464</strain>
    </source>
</reference>
<gene>
    <name evidence="3" type="ORF">EVJ58_g2542</name>
</gene>
<evidence type="ECO:0000313" key="4">
    <source>
        <dbReference type="Proteomes" id="UP000298390"/>
    </source>
</evidence>
<dbReference type="EMBL" id="SEKV01000095">
    <property type="protein sequence ID" value="TFY64569.1"/>
    <property type="molecule type" value="Genomic_DNA"/>
</dbReference>